<dbReference type="EC" id="2.3.1.-" evidence="2"/>
<keyword evidence="3" id="KW-1185">Reference proteome</keyword>
<dbReference type="PROSITE" id="PS51186">
    <property type="entry name" value="GNAT"/>
    <property type="match status" value="1"/>
</dbReference>
<protein>
    <submittedName>
        <fullName evidence="2">Ribosomal N-acetyltransferase YdaF</fullName>
        <ecNumber evidence="2">2.3.1.-</ecNumber>
    </submittedName>
</protein>
<name>A0A240EMZ1_9VIBR</name>
<keyword evidence="2" id="KW-0012">Acyltransferase</keyword>
<dbReference type="InterPro" id="IPR000182">
    <property type="entry name" value="GNAT_dom"/>
</dbReference>
<dbReference type="InterPro" id="IPR051531">
    <property type="entry name" value="N-acetyltransferase"/>
</dbReference>
<dbReference type="PANTHER" id="PTHR43792:SF1">
    <property type="entry name" value="N-ACETYLTRANSFERASE DOMAIN-CONTAINING PROTEIN"/>
    <property type="match status" value="1"/>
</dbReference>
<dbReference type="Proteomes" id="UP000219336">
    <property type="component" value="Unassembled WGS sequence"/>
</dbReference>
<feature type="domain" description="N-acetyltransferase" evidence="1">
    <location>
        <begin position="9"/>
        <end position="169"/>
    </location>
</feature>
<dbReference type="RefSeq" id="WP_096994414.1">
    <property type="nucleotide sequence ID" value="NZ_JBHSII010000001.1"/>
</dbReference>
<evidence type="ECO:0000259" key="1">
    <source>
        <dbReference type="PROSITE" id="PS51186"/>
    </source>
</evidence>
<accession>A0A240EMZ1</accession>
<evidence type="ECO:0000313" key="2">
    <source>
        <dbReference type="EMBL" id="SNX49340.1"/>
    </source>
</evidence>
<organism evidence="2 3">
    <name type="scientific">Vibrio thalassae</name>
    <dbReference type="NCBI Taxonomy" id="1243014"/>
    <lineage>
        <taxon>Bacteria</taxon>
        <taxon>Pseudomonadati</taxon>
        <taxon>Pseudomonadota</taxon>
        <taxon>Gammaproteobacteria</taxon>
        <taxon>Vibrionales</taxon>
        <taxon>Vibrionaceae</taxon>
        <taxon>Vibrio</taxon>
    </lineage>
</organism>
<gene>
    <name evidence="2" type="primary">ydaF_2</name>
    <name evidence="2" type="ORF">VTH8203_02987</name>
</gene>
<dbReference type="GO" id="GO:0016747">
    <property type="term" value="F:acyltransferase activity, transferring groups other than amino-acyl groups"/>
    <property type="evidence" value="ECO:0007669"/>
    <property type="project" value="InterPro"/>
</dbReference>
<sequence>MLTLDTPRLQLRQIDHGDFELFRKLHQDPEIIRLCFDAPPRDDIKKRFEERLPLWQPGSEHWLCMTVLSKSHQTKVGVTGFKVTNRVAEVGYLMLTEYQGMGIATESLQCILDWGISQLELSSFNAVVTRGNQASERVLEKCGFHLKAIEKNAYVIGGKTHDDMIYQRKVR</sequence>
<dbReference type="AlphaFoldDB" id="A0A240EMZ1"/>
<dbReference type="OrthoDB" id="7852312at2"/>
<dbReference type="SUPFAM" id="SSF55729">
    <property type="entry name" value="Acyl-CoA N-acyltransferases (Nat)"/>
    <property type="match status" value="1"/>
</dbReference>
<dbReference type="InterPro" id="IPR016181">
    <property type="entry name" value="Acyl_CoA_acyltransferase"/>
</dbReference>
<keyword evidence="2" id="KW-0808">Transferase</keyword>
<proteinExistence type="predicted"/>
<dbReference type="Gene3D" id="3.40.630.30">
    <property type="match status" value="1"/>
</dbReference>
<evidence type="ECO:0000313" key="3">
    <source>
        <dbReference type="Proteomes" id="UP000219336"/>
    </source>
</evidence>
<dbReference type="PANTHER" id="PTHR43792">
    <property type="entry name" value="GNAT FAMILY, PUTATIVE (AFU_ORTHOLOGUE AFUA_3G00765)-RELATED-RELATED"/>
    <property type="match status" value="1"/>
</dbReference>
<reference evidence="3" key="1">
    <citation type="submission" date="2016-06" db="EMBL/GenBank/DDBJ databases">
        <authorList>
            <person name="Rodrigo-Torres L."/>
            <person name="Arahal R.D."/>
            <person name="Lucena T."/>
        </authorList>
    </citation>
    <scope>NUCLEOTIDE SEQUENCE [LARGE SCALE GENOMIC DNA]</scope>
    <source>
        <strain evidence="3">CECT8203</strain>
    </source>
</reference>
<dbReference type="Pfam" id="PF13302">
    <property type="entry name" value="Acetyltransf_3"/>
    <property type="match status" value="1"/>
</dbReference>
<dbReference type="EMBL" id="OANU01000054">
    <property type="protein sequence ID" value="SNX49340.1"/>
    <property type="molecule type" value="Genomic_DNA"/>
</dbReference>